<protein>
    <submittedName>
        <fullName evidence="1">Uncharacterized protein</fullName>
    </submittedName>
</protein>
<gene>
    <name evidence="1" type="ORF">C1SCF055_LOCUS21770</name>
</gene>
<sequence length="127" mass="14628">WRMAAAPLTLRWKWARRSNLCKLPNARKDIFDFIISKLGSLRRMDKQIRALMAEMLMRNLSNVERATGNLVDSLGPVVTLNEECFQSHVASGILQIYSNYSKFCTHCDFLSTHKTVTRPMELTHLSN</sequence>
<evidence type="ECO:0000313" key="1">
    <source>
        <dbReference type="EMBL" id="CAI3995178.1"/>
    </source>
</evidence>
<proteinExistence type="predicted"/>
<evidence type="ECO:0000313" key="2">
    <source>
        <dbReference type="EMBL" id="CAL1148553.1"/>
    </source>
</evidence>
<reference evidence="2" key="2">
    <citation type="submission" date="2024-04" db="EMBL/GenBank/DDBJ databases">
        <authorList>
            <person name="Chen Y."/>
            <person name="Shah S."/>
            <person name="Dougan E. K."/>
            <person name="Thang M."/>
            <person name="Chan C."/>
        </authorList>
    </citation>
    <scope>NUCLEOTIDE SEQUENCE [LARGE SCALE GENOMIC DNA]</scope>
</reference>
<reference evidence="1" key="1">
    <citation type="submission" date="2022-10" db="EMBL/GenBank/DDBJ databases">
        <authorList>
            <person name="Chen Y."/>
            <person name="Dougan E. K."/>
            <person name="Chan C."/>
            <person name="Rhodes N."/>
            <person name="Thang M."/>
        </authorList>
    </citation>
    <scope>NUCLEOTIDE SEQUENCE</scope>
</reference>
<dbReference type="AlphaFoldDB" id="A0A9P1G0B3"/>
<name>A0A9P1G0B3_9DINO</name>
<dbReference type="EMBL" id="CAMXCT020002044">
    <property type="protein sequence ID" value="CAL1148553.1"/>
    <property type="molecule type" value="Genomic_DNA"/>
</dbReference>
<dbReference type="EMBL" id="CAMXCT010002044">
    <property type="protein sequence ID" value="CAI3995178.1"/>
    <property type="molecule type" value="Genomic_DNA"/>
</dbReference>
<organism evidence="1">
    <name type="scientific">Cladocopium goreaui</name>
    <dbReference type="NCBI Taxonomy" id="2562237"/>
    <lineage>
        <taxon>Eukaryota</taxon>
        <taxon>Sar</taxon>
        <taxon>Alveolata</taxon>
        <taxon>Dinophyceae</taxon>
        <taxon>Suessiales</taxon>
        <taxon>Symbiodiniaceae</taxon>
        <taxon>Cladocopium</taxon>
    </lineage>
</organism>
<comment type="caution">
    <text evidence="1">The sequence shown here is derived from an EMBL/GenBank/DDBJ whole genome shotgun (WGS) entry which is preliminary data.</text>
</comment>
<feature type="non-terminal residue" evidence="1">
    <location>
        <position position="1"/>
    </location>
</feature>
<accession>A0A9P1G0B3</accession>